<dbReference type="InterPro" id="IPR032675">
    <property type="entry name" value="LRR_dom_sf"/>
</dbReference>
<comment type="caution">
    <text evidence="8">The sequence shown here is derived from an EMBL/GenBank/DDBJ whole genome shotgun (WGS) entry which is preliminary data.</text>
</comment>
<dbReference type="AlphaFoldDB" id="A0A396J7Z0"/>
<keyword evidence="6" id="KW-0675">Receptor</keyword>
<gene>
    <name evidence="8" type="ORF">MtrunA17_Chr2g0298641</name>
</gene>
<keyword evidence="4" id="KW-1133">Transmembrane helix</keyword>
<dbReference type="InterPro" id="IPR001611">
    <property type="entry name" value="Leu-rich_rpt"/>
</dbReference>
<organism evidence="8">
    <name type="scientific">Medicago truncatula</name>
    <name type="common">Barrel medic</name>
    <name type="synonym">Medicago tribuloides</name>
    <dbReference type="NCBI Taxonomy" id="3880"/>
    <lineage>
        <taxon>Eukaryota</taxon>
        <taxon>Viridiplantae</taxon>
        <taxon>Streptophyta</taxon>
        <taxon>Embryophyta</taxon>
        <taxon>Tracheophyta</taxon>
        <taxon>Spermatophyta</taxon>
        <taxon>Magnoliopsida</taxon>
        <taxon>eudicotyledons</taxon>
        <taxon>Gunneridae</taxon>
        <taxon>Pentapetalae</taxon>
        <taxon>rosids</taxon>
        <taxon>fabids</taxon>
        <taxon>Fabales</taxon>
        <taxon>Fabaceae</taxon>
        <taxon>Papilionoideae</taxon>
        <taxon>50 kb inversion clade</taxon>
        <taxon>NPAAA clade</taxon>
        <taxon>Hologalegina</taxon>
        <taxon>IRL clade</taxon>
        <taxon>Trifolieae</taxon>
        <taxon>Medicago</taxon>
    </lineage>
</organism>
<evidence type="ECO:0000256" key="7">
    <source>
        <dbReference type="ARBA" id="ARBA00023180"/>
    </source>
</evidence>
<keyword evidence="8" id="KW-0723">Serine/threonine-protein kinase</keyword>
<keyword evidence="5" id="KW-0472">Membrane</keyword>
<dbReference type="PANTHER" id="PTHR48063:SF52">
    <property type="entry name" value="LRR RECEPTOR-LIKE KINASE FAMILY PROTEIN"/>
    <property type="match status" value="1"/>
</dbReference>
<dbReference type="SUPFAM" id="SSF52058">
    <property type="entry name" value="L domain-like"/>
    <property type="match status" value="1"/>
</dbReference>
<dbReference type="GO" id="GO:0016020">
    <property type="term" value="C:membrane"/>
    <property type="evidence" value="ECO:0007669"/>
    <property type="project" value="UniProtKB-SubCell"/>
</dbReference>
<keyword evidence="3" id="KW-0732">Signal</keyword>
<comment type="subcellular location">
    <subcellularLocation>
        <location evidence="1">Membrane</location>
        <topology evidence="1">Single-pass type I membrane protein</topology>
    </subcellularLocation>
</comment>
<keyword evidence="2" id="KW-0812">Transmembrane</keyword>
<dbReference type="Proteomes" id="UP000265566">
    <property type="component" value="Chromosome 2"/>
</dbReference>
<keyword evidence="8" id="KW-0418">Kinase</keyword>
<reference evidence="8" key="1">
    <citation type="journal article" date="2018" name="Nat. Plants">
        <title>Whole-genome landscape of Medicago truncatula symbiotic genes.</title>
        <authorList>
            <person name="Pecrix Y."/>
            <person name="Gamas P."/>
            <person name="Carrere S."/>
        </authorList>
    </citation>
    <scope>NUCLEOTIDE SEQUENCE</scope>
    <source>
        <tissue evidence="8">Leaves</tissue>
    </source>
</reference>
<sequence>MSFLIASKMSPILTLISMCNIHAKIPLTLLNLSNIKSLDLSNNSFCGQIPRSMAVLNFLGYLNLSYNNLNRQIPIGTQLQSFDATSYT</sequence>
<dbReference type="EMBL" id="PSQE01000002">
    <property type="protein sequence ID" value="RHN73452.1"/>
    <property type="molecule type" value="Genomic_DNA"/>
</dbReference>
<evidence type="ECO:0000256" key="3">
    <source>
        <dbReference type="ARBA" id="ARBA00022729"/>
    </source>
</evidence>
<evidence type="ECO:0000256" key="5">
    <source>
        <dbReference type="ARBA" id="ARBA00023136"/>
    </source>
</evidence>
<keyword evidence="7" id="KW-0325">Glycoprotein</keyword>
<evidence type="ECO:0000313" key="8">
    <source>
        <dbReference type="EMBL" id="RHN73452.1"/>
    </source>
</evidence>
<evidence type="ECO:0000256" key="4">
    <source>
        <dbReference type="ARBA" id="ARBA00022989"/>
    </source>
</evidence>
<keyword evidence="8" id="KW-0808">Transferase</keyword>
<protein>
    <submittedName>
        <fullName evidence="8">Putative non-specific serine/threonine protein kinase</fullName>
        <ecNumber evidence="8">2.7.11.1</ecNumber>
    </submittedName>
</protein>
<dbReference type="Gramene" id="rna9267">
    <property type="protein sequence ID" value="RHN73452.1"/>
    <property type="gene ID" value="gene9267"/>
</dbReference>
<accession>A0A396J7Z0</accession>
<name>A0A396J7Z0_MEDTR</name>
<dbReference type="GO" id="GO:0004674">
    <property type="term" value="F:protein serine/threonine kinase activity"/>
    <property type="evidence" value="ECO:0007669"/>
    <property type="project" value="UniProtKB-KW"/>
</dbReference>
<evidence type="ECO:0000256" key="6">
    <source>
        <dbReference type="ARBA" id="ARBA00023170"/>
    </source>
</evidence>
<dbReference type="Gene3D" id="3.80.10.10">
    <property type="entry name" value="Ribonuclease Inhibitor"/>
    <property type="match status" value="1"/>
</dbReference>
<proteinExistence type="predicted"/>
<dbReference type="Pfam" id="PF00560">
    <property type="entry name" value="LRR_1"/>
    <property type="match status" value="2"/>
</dbReference>
<dbReference type="PANTHER" id="PTHR48063">
    <property type="entry name" value="LRR RECEPTOR-LIKE KINASE"/>
    <property type="match status" value="1"/>
</dbReference>
<evidence type="ECO:0000256" key="2">
    <source>
        <dbReference type="ARBA" id="ARBA00022692"/>
    </source>
</evidence>
<dbReference type="EC" id="2.7.11.1" evidence="8"/>
<dbReference type="InterPro" id="IPR046956">
    <property type="entry name" value="RLP23-like"/>
</dbReference>
<evidence type="ECO:0000256" key="1">
    <source>
        <dbReference type="ARBA" id="ARBA00004479"/>
    </source>
</evidence>